<dbReference type="InterPro" id="IPR004839">
    <property type="entry name" value="Aminotransferase_I/II_large"/>
</dbReference>
<dbReference type="AlphaFoldDB" id="A0A3D8TT76"/>
<dbReference type="CDD" id="cd00609">
    <property type="entry name" value="AAT_like"/>
    <property type="match status" value="1"/>
</dbReference>
<keyword evidence="5" id="KW-1185">Reference proteome</keyword>
<evidence type="ECO:0000313" key="4">
    <source>
        <dbReference type="EMBL" id="RDX02022.1"/>
    </source>
</evidence>
<comment type="similarity">
    <text evidence="2">Belongs to the class-I pyridoxal-phosphate-dependent aminotransferase family.</text>
</comment>
<evidence type="ECO:0000256" key="1">
    <source>
        <dbReference type="ARBA" id="ARBA00022898"/>
    </source>
</evidence>
<dbReference type="InterPro" id="IPR022518">
    <property type="entry name" value="Aspartate_4-decarboxylase"/>
</dbReference>
<evidence type="ECO:0000313" key="5">
    <source>
        <dbReference type="Proteomes" id="UP000257055"/>
    </source>
</evidence>
<dbReference type="GO" id="GO:0030170">
    <property type="term" value="F:pyridoxal phosphate binding"/>
    <property type="evidence" value="ECO:0007669"/>
    <property type="project" value="InterPro"/>
</dbReference>
<dbReference type="GO" id="GO:0008483">
    <property type="term" value="F:transaminase activity"/>
    <property type="evidence" value="ECO:0007669"/>
    <property type="project" value="UniProtKB-KW"/>
</dbReference>
<dbReference type="SUPFAM" id="SSF53383">
    <property type="entry name" value="PLP-dependent transferases"/>
    <property type="match status" value="1"/>
</dbReference>
<dbReference type="InterPro" id="IPR050478">
    <property type="entry name" value="Ethylene_sulfur-biosynth"/>
</dbReference>
<keyword evidence="2 4" id="KW-0808">Transferase</keyword>
<gene>
    <name evidence="4" type="ORF">UR08_00270</name>
</gene>
<comment type="caution">
    <text evidence="4">The sequence shown here is derived from an EMBL/GenBank/DDBJ whole genome shotgun (WGS) entry which is preliminary data.</text>
</comment>
<dbReference type="InterPro" id="IPR015422">
    <property type="entry name" value="PyrdxlP-dep_Trfase_small"/>
</dbReference>
<dbReference type="EMBL" id="LARY01000001">
    <property type="protein sequence ID" value="RDX02022.1"/>
    <property type="molecule type" value="Genomic_DNA"/>
</dbReference>
<dbReference type="PROSITE" id="PS00105">
    <property type="entry name" value="AA_TRANSFER_CLASS_1"/>
    <property type="match status" value="1"/>
</dbReference>
<dbReference type="InterPro" id="IPR015424">
    <property type="entry name" value="PyrdxlP-dep_Trfase"/>
</dbReference>
<dbReference type="Gene3D" id="3.90.1150.10">
    <property type="entry name" value="Aspartate Aminotransferase, domain 1"/>
    <property type="match status" value="1"/>
</dbReference>
<dbReference type="InterPro" id="IPR015421">
    <property type="entry name" value="PyrdxlP-dep_Trfase_major"/>
</dbReference>
<evidence type="ECO:0000256" key="2">
    <source>
        <dbReference type="RuleBase" id="RU000481"/>
    </source>
</evidence>
<organism evidence="4 5">
    <name type="scientific">Listeria kieliensis</name>
    <dbReference type="NCBI Taxonomy" id="1621700"/>
    <lineage>
        <taxon>Bacteria</taxon>
        <taxon>Bacillati</taxon>
        <taxon>Bacillota</taxon>
        <taxon>Bacilli</taxon>
        <taxon>Bacillales</taxon>
        <taxon>Listeriaceae</taxon>
        <taxon>Listeria</taxon>
    </lineage>
</organism>
<dbReference type="PANTHER" id="PTHR43795:SF2">
    <property type="entry name" value="BIFUNCTIONAL ASPARTATE AMINOTRANSFERASE AND GLUTAMATE_ASPARTATE-PREPHENATE AMINOTRANSFERASE"/>
    <property type="match status" value="1"/>
</dbReference>
<dbReference type="NCBIfam" id="TIGR03801">
    <property type="entry name" value="asp_4_decarbox"/>
    <property type="match status" value="1"/>
</dbReference>
<dbReference type="NCBIfam" id="NF006755">
    <property type="entry name" value="PRK09275.1"/>
    <property type="match status" value="1"/>
</dbReference>
<dbReference type="Gene3D" id="1.10.20.110">
    <property type="match status" value="1"/>
</dbReference>
<dbReference type="Gene3D" id="3.40.640.10">
    <property type="entry name" value="Type I PLP-dependent aspartate aminotransferase-like (Major domain)"/>
    <property type="match status" value="1"/>
</dbReference>
<accession>A0A3D8TT76</accession>
<dbReference type="Proteomes" id="UP000257055">
    <property type="component" value="Unassembled WGS sequence"/>
</dbReference>
<protein>
    <recommendedName>
        <fullName evidence="2">Aminotransferase</fullName>
        <ecNumber evidence="2">2.6.1.-</ecNumber>
    </recommendedName>
</protein>
<comment type="cofactor">
    <cofactor evidence="2">
        <name>pyridoxal 5'-phosphate</name>
        <dbReference type="ChEBI" id="CHEBI:597326"/>
    </cofactor>
</comment>
<dbReference type="InterPro" id="IPR004838">
    <property type="entry name" value="NHTrfase_class1_PyrdxlP-BS"/>
</dbReference>
<keyword evidence="2 4" id="KW-0032">Aminotransferase</keyword>
<dbReference type="PANTHER" id="PTHR43795">
    <property type="entry name" value="BIFUNCTIONAL ASPARTATE AMINOTRANSFERASE AND GLUTAMATE/ASPARTATE-PREPHENATE AMINOTRANSFERASE-RELATED"/>
    <property type="match status" value="1"/>
</dbReference>
<reference evidence="5" key="1">
    <citation type="submission" date="2015-04" db="EMBL/GenBank/DDBJ databases">
        <authorList>
            <person name="Schardt J."/>
            <person name="Mueller-Herbst S."/>
            <person name="Scherer S."/>
            <person name="Huptas C."/>
        </authorList>
    </citation>
    <scope>NUCLEOTIDE SEQUENCE [LARGE SCALE GENOMIC DNA]</scope>
    <source>
        <strain evidence="5">Kiel-L1</strain>
    </source>
</reference>
<dbReference type="RefSeq" id="WP_115751682.1">
    <property type="nucleotide sequence ID" value="NZ_LARY01000001.1"/>
</dbReference>
<feature type="domain" description="Aminotransferase class I/classII large" evidence="3">
    <location>
        <begin position="139"/>
        <end position="514"/>
    </location>
</feature>
<dbReference type="GO" id="GO:0006520">
    <property type="term" value="P:amino acid metabolic process"/>
    <property type="evidence" value="ECO:0007669"/>
    <property type="project" value="TreeGrafter"/>
</dbReference>
<sequence length="533" mass="61042">MFSVKEAENLSPFELGLFLEKSAKKAVKNSVPLNAGRGNPNWTAAAPREAFFLLGLFAVSEMERVRQGELSGMPARMEMLGRFEVFLAAQKETPGKNLLVGIWGKGERILGADKHDWLFEFVDAITGDNYPNPDRVLNYVEKAIKAYLEKEIFKGLKRPFDIFAVEGGTAGICYLFDSLVSNFLLQPGDKIALMIPTFTPYLEIPQLSRYRFDVVQIRSTPELIDGRLTYQFNSREIEKLRDSSIKAVFMVNPSNPSSSALKEETILQLKDIVQMDNPDLMILTDDVYGTFVPKFQSVFSVLPFNTACIYSFSKYFGATGWRLGTIALAEKNVFDAKLKRLSQEFTRELEIRYEVITKETEKFKFIDRLVADSREVALNHAAGLSTPQQVQMALFSLFSLLDEEESYKKKAQSICRYRQKLLYEELDLVMPFDHYDSAYYCEFDLLDWMKTHFGEQFGLDFQKETSITNFLMRLALEHGLVLLKGSGFGGSEWSVRISLANLETKDYKEIGRRIKKMVSDEFLKWQFERGQVK</sequence>
<evidence type="ECO:0000259" key="3">
    <source>
        <dbReference type="Pfam" id="PF00155"/>
    </source>
</evidence>
<dbReference type="EC" id="2.6.1.-" evidence="2"/>
<keyword evidence="1" id="KW-0663">Pyridoxal phosphate</keyword>
<name>A0A3D8TT76_9LIST</name>
<proteinExistence type="inferred from homology"/>
<dbReference type="Pfam" id="PF00155">
    <property type="entry name" value="Aminotran_1_2"/>
    <property type="match status" value="1"/>
</dbReference>